<name>A0A4S4DFP0_CAMSN</name>
<dbReference type="STRING" id="542762.A0A4S4DFP0"/>
<feature type="domain" description="Putative E3 ubiquitin-protein ligase LIN N-terminal" evidence="2">
    <location>
        <begin position="135"/>
        <end position="376"/>
    </location>
</feature>
<protein>
    <recommendedName>
        <fullName evidence="7">E3 ubiquitin-protein ligase LIN</fullName>
    </recommendedName>
</protein>
<keyword evidence="6" id="KW-1185">Reference proteome</keyword>
<evidence type="ECO:0008006" key="7">
    <source>
        <dbReference type="Google" id="ProtNLM"/>
    </source>
</evidence>
<dbReference type="InterPro" id="IPR016024">
    <property type="entry name" value="ARM-type_fold"/>
</dbReference>
<sequence>MASLQELLAKEGFERAKNTSQRQVRFRDRSVALPPDEPSNIALPIYICHDRKSYDKYWKQKDPPKKSILRKGSSTSSVLSSKRASTCADSTRLSNSISMSIREEEGEDRGGSGGGGALSPPIVKRSEEEPAIDEVAIRAVVSILSGYIGRYLKDESFRQSIRQKCYYSCLTRRRRRSDDDDKDYSDNGIFANMELGIESIEKLVETSTTSPAPAKQELRMKSLRNSIRLLSIVASLNNSKTSMHGSTCGTPNSYLSACAQLYLSIVYKMEKNDRISARHLLQVFCDSPFLARTELLPELWEHFFLPHLLHLKIWYAKQVEFLTPNSEFDEQKKMEALTKVYNDQMDLGTAQFALYYKEWLKIGSQPPPVPSVPLPSSIYSTSMRRRSSDSFSSRESSINKSNLYRAVFGPTRLERRSMVLDDHRNHAFMINKWDSEEEEKAFTHEDNVKQHQRNMGHRRSSSQIYRNQKAEVWPETQKQDYFRFFTCQSEPTECMVRGSHQQGSISTSNDSMRTTKNTTHLPPTDLRRAINTISSSDSLSDCEVAIRVITKNWLDFHGDPAIEKTLSKPPVIGGMLEVLFSSNDDEILELTVSVLAEFVMRNEANRHIILNSDPQLDIFIRLLRNSSLFLKASVLLYLVKPKAKQMISIEWIPLVLRVLEFGDVLQTLLSVQCSPQVTAYYFLDQLLTGFDEDKNLENARQVVSIGGLSLLVKRIETGDVCEKTRAASVIFCCIRADGSCRHYLANNLNKSCILELLVLGKHWNSQGHAFALLTELLCLNRRTQATRFLKGLLSGWGSLNTMHILFVYLQRAQVEERPMVAAILLLLDLLGDPLKCSVYRQEVVEAIIAALDCEMCNERVQEQSAKALLILGGRFSYTGDATTEKWLLKEAGFDDSSSDSFQGKDIVIAELIHSNEEDDAMQNWQRKAAIALLTGGNKGLLAALSDSIANGIPCLARASLVTVSWMSGYLHLICDENLQSEVCSILVPHLIESLNYDKALEERVLASLTLLTLTKTSDECLSKFSLTDKGLMDHLRNLSQVTWTARELISIITSIGVLS</sequence>
<dbReference type="Gene3D" id="1.25.10.10">
    <property type="entry name" value="Leucine-rich Repeat Variant"/>
    <property type="match status" value="1"/>
</dbReference>
<gene>
    <name evidence="5" type="ORF">TEA_020794</name>
</gene>
<accession>A0A4S4DFP0</accession>
<dbReference type="InterPro" id="IPR056512">
    <property type="entry name" value="LIN_N"/>
</dbReference>
<dbReference type="PANTHER" id="PTHR35549:SF3">
    <property type="entry name" value="E3 UBIQUITIN-PROTEIN LIGASE LIN"/>
    <property type="match status" value="1"/>
</dbReference>
<dbReference type="Pfam" id="PF23654">
    <property type="entry name" value="ARM_LIN_2nd"/>
    <property type="match status" value="1"/>
</dbReference>
<evidence type="ECO:0000256" key="1">
    <source>
        <dbReference type="SAM" id="MobiDB-lite"/>
    </source>
</evidence>
<evidence type="ECO:0000259" key="2">
    <source>
        <dbReference type="Pfam" id="PF23568"/>
    </source>
</evidence>
<feature type="region of interest" description="Disordered" evidence="1">
    <location>
        <begin position="89"/>
        <end position="120"/>
    </location>
</feature>
<dbReference type="Proteomes" id="UP000306102">
    <property type="component" value="Unassembled WGS sequence"/>
</dbReference>
<feature type="domain" description="Putative E3 ubiquitin-protein ligase LIN ARM repeats" evidence="4">
    <location>
        <begin position="524"/>
        <end position="684"/>
    </location>
</feature>
<feature type="compositionally biased region" description="Polar residues" evidence="1">
    <location>
        <begin position="89"/>
        <end position="99"/>
    </location>
</feature>
<evidence type="ECO:0000259" key="3">
    <source>
        <dbReference type="Pfam" id="PF23628"/>
    </source>
</evidence>
<dbReference type="PANTHER" id="PTHR35549">
    <property type="entry name" value="OS04G0584500 PROTEIN"/>
    <property type="match status" value="1"/>
</dbReference>
<comment type="caution">
    <text evidence="5">The sequence shown here is derived from an EMBL/GenBank/DDBJ whole genome shotgun (WGS) entry which is preliminary data.</text>
</comment>
<feature type="domain" description="Putative E3 ubiquitin-protein ligase LIN ARM-like" evidence="3">
    <location>
        <begin position="685"/>
        <end position="1052"/>
    </location>
</feature>
<dbReference type="EMBL" id="SDRB02011402">
    <property type="protein sequence ID" value="THG01538.1"/>
    <property type="molecule type" value="Genomic_DNA"/>
</dbReference>
<organism evidence="5 6">
    <name type="scientific">Camellia sinensis var. sinensis</name>
    <name type="common">China tea</name>
    <dbReference type="NCBI Taxonomy" id="542762"/>
    <lineage>
        <taxon>Eukaryota</taxon>
        <taxon>Viridiplantae</taxon>
        <taxon>Streptophyta</taxon>
        <taxon>Embryophyta</taxon>
        <taxon>Tracheophyta</taxon>
        <taxon>Spermatophyta</taxon>
        <taxon>Magnoliopsida</taxon>
        <taxon>eudicotyledons</taxon>
        <taxon>Gunneridae</taxon>
        <taxon>Pentapetalae</taxon>
        <taxon>asterids</taxon>
        <taxon>Ericales</taxon>
        <taxon>Theaceae</taxon>
        <taxon>Camellia</taxon>
    </lineage>
</organism>
<dbReference type="InterPro" id="IPR056514">
    <property type="entry name" value="ARM_LIN_2nd"/>
</dbReference>
<evidence type="ECO:0000313" key="5">
    <source>
        <dbReference type="EMBL" id="THG01538.1"/>
    </source>
</evidence>
<evidence type="ECO:0000259" key="4">
    <source>
        <dbReference type="Pfam" id="PF23654"/>
    </source>
</evidence>
<reference evidence="5 6" key="1">
    <citation type="journal article" date="2018" name="Proc. Natl. Acad. Sci. U.S.A.">
        <title>Draft genome sequence of Camellia sinensis var. sinensis provides insights into the evolution of the tea genome and tea quality.</title>
        <authorList>
            <person name="Wei C."/>
            <person name="Yang H."/>
            <person name="Wang S."/>
            <person name="Zhao J."/>
            <person name="Liu C."/>
            <person name="Gao L."/>
            <person name="Xia E."/>
            <person name="Lu Y."/>
            <person name="Tai Y."/>
            <person name="She G."/>
            <person name="Sun J."/>
            <person name="Cao H."/>
            <person name="Tong W."/>
            <person name="Gao Q."/>
            <person name="Li Y."/>
            <person name="Deng W."/>
            <person name="Jiang X."/>
            <person name="Wang W."/>
            <person name="Chen Q."/>
            <person name="Zhang S."/>
            <person name="Li H."/>
            <person name="Wu J."/>
            <person name="Wang P."/>
            <person name="Li P."/>
            <person name="Shi C."/>
            <person name="Zheng F."/>
            <person name="Jian J."/>
            <person name="Huang B."/>
            <person name="Shan D."/>
            <person name="Shi M."/>
            <person name="Fang C."/>
            <person name="Yue Y."/>
            <person name="Li F."/>
            <person name="Li D."/>
            <person name="Wei S."/>
            <person name="Han B."/>
            <person name="Jiang C."/>
            <person name="Yin Y."/>
            <person name="Xia T."/>
            <person name="Zhang Z."/>
            <person name="Bennetzen J.L."/>
            <person name="Zhao S."/>
            <person name="Wan X."/>
        </authorList>
    </citation>
    <scope>NUCLEOTIDE SEQUENCE [LARGE SCALE GENOMIC DNA]</scope>
    <source>
        <strain evidence="6">cv. Shuchazao</strain>
        <tissue evidence="5">Leaf</tissue>
    </source>
</reference>
<evidence type="ECO:0000313" key="6">
    <source>
        <dbReference type="Proteomes" id="UP000306102"/>
    </source>
</evidence>
<dbReference type="InterPro" id="IPR011989">
    <property type="entry name" value="ARM-like"/>
</dbReference>
<feature type="region of interest" description="Disordered" evidence="1">
    <location>
        <begin position="498"/>
        <end position="523"/>
    </location>
</feature>
<feature type="compositionally biased region" description="Polar residues" evidence="1">
    <location>
        <begin position="499"/>
        <end position="521"/>
    </location>
</feature>
<dbReference type="InterPro" id="IPR055566">
    <property type="entry name" value="ARM_LIN"/>
</dbReference>
<dbReference type="Pfam" id="PF23628">
    <property type="entry name" value="ARM_LIN_C"/>
    <property type="match status" value="1"/>
</dbReference>
<proteinExistence type="predicted"/>
<dbReference type="Pfam" id="PF23568">
    <property type="entry name" value="ARM_LIN"/>
    <property type="match status" value="1"/>
</dbReference>
<dbReference type="AlphaFoldDB" id="A0A4S4DFP0"/>
<dbReference type="SUPFAM" id="SSF48371">
    <property type="entry name" value="ARM repeat"/>
    <property type="match status" value="1"/>
</dbReference>